<feature type="chain" id="PRO_5046419288" description="Translocon-associated protein subunit delta" evidence="15">
    <location>
        <begin position="20"/>
        <end position="167"/>
    </location>
</feature>
<keyword evidence="6" id="KW-1017">Isopeptide bond</keyword>
<evidence type="ECO:0000256" key="5">
    <source>
        <dbReference type="ARBA" id="ARBA00014387"/>
    </source>
</evidence>
<dbReference type="InterPro" id="IPR008855">
    <property type="entry name" value="TRAP-delta"/>
</dbReference>
<dbReference type="Proteomes" id="UP001162164">
    <property type="component" value="Unassembled WGS sequence"/>
</dbReference>
<dbReference type="EMBL" id="JAPWTJ010000655">
    <property type="protein sequence ID" value="KAJ8976558.1"/>
    <property type="molecule type" value="Genomic_DNA"/>
</dbReference>
<evidence type="ECO:0000256" key="7">
    <source>
        <dbReference type="ARBA" id="ARBA00022692"/>
    </source>
</evidence>
<gene>
    <name evidence="16" type="ORF">NQ317_014211</name>
</gene>
<protein>
    <recommendedName>
        <fullName evidence="5">Translocon-associated protein subunit delta</fullName>
    </recommendedName>
    <alternativeName>
        <fullName evidence="14">Signal sequence receptor subunit delta</fullName>
    </alternativeName>
</protein>
<keyword evidence="13" id="KW-1015">Disulfide bond</keyword>
<evidence type="ECO:0000313" key="16">
    <source>
        <dbReference type="EMBL" id="KAJ8976558.1"/>
    </source>
</evidence>
<keyword evidence="12" id="KW-0472">Membrane</keyword>
<comment type="similarity">
    <text evidence="3">Belongs to the TRAP-delta family.</text>
</comment>
<evidence type="ECO:0000256" key="3">
    <source>
        <dbReference type="ARBA" id="ARBA00009294"/>
    </source>
</evidence>
<evidence type="ECO:0000256" key="11">
    <source>
        <dbReference type="ARBA" id="ARBA00022989"/>
    </source>
</evidence>
<keyword evidence="10" id="KW-0832">Ubl conjugation</keyword>
<evidence type="ECO:0000256" key="1">
    <source>
        <dbReference type="ARBA" id="ARBA00002838"/>
    </source>
</evidence>
<evidence type="ECO:0000256" key="10">
    <source>
        <dbReference type="ARBA" id="ARBA00022843"/>
    </source>
</evidence>
<keyword evidence="17" id="KW-1185">Reference proteome</keyword>
<comment type="subunit">
    <text evidence="4">Heterotetramer of TRAP-alpha, TRAP-beta, TRAP-delta and TRAP-gamma.</text>
</comment>
<evidence type="ECO:0000256" key="8">
    <source>
        <dbReference type="ARBA" id="ARBA00022729"/>
    </source>
</evidence>
<evidence type="ECO:0000256" key="13">
    <source>
        <dbReference type="ARBA" id="ARBA00023157"/>
    </source>
</evidence>
<organism evidence="16 17">
    <name type="scientific">Molorchus minor</name>
    <dbReference type="NCBI Taxonomy" id="1323400"/>
    <lineage>
        <taxon>Eukaryota</taxon>
        <taxon>Metazoa</taxon>
        <taxon>Ecdysozoa</taxon>
        <taxon>Arthropoda</taxon>
        <taxon>Hexapoda</taxon>
        <taxon>Insecta</taxon>
        <taxon>Pterygota</taxon>
        <taxon>Neoptera</taxon>
        <taxon>Endopterygota</taxon>
        <taxon>Coleoptera</taxon>
        <taxon>Polyphaga</taxon>
        <taxon>Cucujiformia</taxon>
        <taxon>Chrysomeloidea</taxon>
        <taxon>Cerambycidae</taxon>
        <taxon>Lamiinae</taxon>
        <taxon>Monochamini</taxon>
        <taxon>Molorchus</taxon>
    </lineage>
</organism>
<name>A0ABQ9JF13_9CUCU</name>
<evidence type="ECO:0000256" key="4">
    <source>
        <dbReference type="ARBA" id="ARBA00011819"/>
    </source>
</evidence>
<accession>A0ABQ9JF13</accession>
<feature type="signal peptide" evidence="15">
    <location>
        <begin position="1"/>
        <end position="19"/>
    </location>
</feature>
<reference evidence="16" key="1">
    <citation type="journal article" date="2023" name="Insect Mol. Biol.">
        <title>Genome sequencing provides insights into the evolution of gene families encoding plant cell wall-degrading enzymes in longhorned beetles.</title>
        <authorList>
            <person name="Shin N.R."/>
            <person name="Okamura Y."/>
            <person name="Kirsch R."/>
            <person name="Pauchet Y."/>
        </authorList>
    </citation>
    <scope>NUCLEOTIDE SEQUENCE</scope>
    <source>
        <strain evidence="16">MMC_N1</strain>
    </source>
</reference>
<evidence type="ECO:0000256" key="6">
    <source>
        <dbReference type="ARBA" id="ARBA00022499"/>
    </source>
</evidence>
<dbReference type="Pfam" id="PF05404">
    <property type="entry name" value="TRAP-delta"/>
    <property type="match status" value="1"/>
</dbReference>
<proteinExistence type="inferred from homology"/>
<evidence type="ECO:0000256" key="2">
    <source>
        <dbReference type="ARBA" id="ARBA00004115"/>
    </source>
</evidence>
<sequence>MEKCLFFFTICAVLCGVFCSTCVNPQVTSKSFTTLDATIVSNIAYISEFSVQCSSEEIGNLYAELDGNVFPVSIVGSNKYQVSWTEDIESARSGDRVIRFFDEDGYTTYRKAVRSGEDISTVSPSFTVTINHPGAFNGPWLKSEFIATILSLVVAYFAVASRSKVVS</sequence>
<keyword evidence="11" id="KW-1133">Transmembrane helix</keyword>
<evidence type="ECO:0000256" key="14">
    <source>
        <dbReference type="ARBA" id="ARBA00031791"/>
    </source>
</evidence>
<dbReference type="PANTHER" id="PTHR12731:SF1">
    <property type="entry name" value="TRANSLOCON-ASSOCIATED PROTEIN SUBUNIT DELTA"/>
    <property type="match status" value="1"/>
</dbReference>
<evidence type="ECO:0000256" key="15">
    <source>
        <dbReference type="SAM" id="SignalP"/>
    </source>
</evidence>
<keyword evidence="7" id="KW-0812">Transmembrane</keyword>
<evidence type="ECO:0000256" key="9">
    <source>
        <dbReference type="ARBA" id="ARBA00022824"/>
    </source>
</evidence>
<evidence type="ECO:0000256" key="12">
    <source>
        <dbReference type="ARBA" id="ARBA00023136"/>
    </source>
</evidence>
<evidence type="ECO:0000313" key="17">
    <source>
        <dbReference type="Proteomes" id="UP001162164"/>
    </source>
</evidence>
<keyword evidence="9" id="KW-0256">Endoplasmic reticulum</keyword>
<comment type="function">
    <text evidence="1">TRAP proteins are part of a complex whose function is to bind calcium to the ER membrane and thereby regulate the retention of ER resident proteins.</text>
</comment>
<keyword evidence="8 15" id="KW-0732">Signal</keyword>
<dbReference type="PANTHER" id="PTHR12731">
    <property type="entry name" value="TRANSLOCON-ASSOCIATED PROTEIN, DELTA SUBUNIT"/>
    <property type="match status" value="1"/>
</dbReference>
<comment type="subcellular location">
    <subcellularLocation>
        <location evidence="2">Endoplasmic reticulum membrane</location>
        <topology evidence="2">Single-pass type I membrane protein</topology>
    </subcellularLocation>
</comment>
<comment type="caution">
    <text evidence="16">The sequence shown here is derived from an EMBL/GenBank/DDBJ whole genome shotgun (WGS) entry which is preliminary data.</text>
</comment>